<dbReference type="InterPro" id="IPR037197">
    <property type="entry name" value="WWE_dom_sf"/>
</dbReference>
<dbReference type="RefSeq" id="XP_073804987.1">
    <property type="nucleotide sequence ID" value="XM_073948886.1"/>
</dbReference>
<dbReference type="CDD" id="cd01439">
    <property type="entry name" value="TCCD_inducible_PARP_like"/>
    <property type="match status" value="1"/>
</dbReference>
<organism evidence="7">
    <name type="scientific">Danio rerio</name>
    <name type="common">Zebrafish</name>
    <name type="synonym">Brachydanio rerio</name>
    <dbReference type="NCBI Taxonomy" id="7955"/>
    <lineage>
        <taxon>Eukaryota</taxon>
        <taxon>Metazoa</taxon>
        <taxon>Chordata</taxon>
        <taxon>Craniata</taxon>
        <taxon>Vertebrata</taxon>
        <taxon>Euteleostomi</taxon>
        <taxon>Actinopterygii</taxon>
        <taxon>Neopterygii</taxon>
        <taxon>Teleostei</taxon>
        <taxon>Ostariophysi</taxon>
        <taxon>Cypriniformes</taxon>
        <taxon>Danionidae</taxon>
        <taxon>Danioninae</taxon>
        <taxon>Danio</taxon>
    </lineage>
</organism>
<keyword evidence="4" id="KW-0520">NAD</keyword>
<dbReference type="RefSeq" id="XP_009299254.1">
    <property type="nucleotide sequence ID" value="XM_009300979.4"/>
</dbReference>
<reference evidence="7" key="2">
    <citation type="submission" date="2015-06" db="UniProtKB">
        <authorList>
            <consortium name="Ensembl"/>
        </authorList>
    </citation>
    <scope>IDENTIFICATION</scope>
    <source>
        <strain evidence="7">Tuebingen</strain>
    </source>
</reference>
<dbReference type="Gene3D" id="3.30.720.50">
    <property type="match status" value="1"/>
</dbReference>
<accession>A0A0G2KEG5</accession>
<protein>
    <recommendedName>
        <fullName evidence="4">Poly [ADP-ribose] polymerase</fullName>
        <shortName evidence="4">PARP</shortName>
        <ecNumber evidence="4">2.4.2.-</ecNumber>
    </recommendedName>
</protein>
<dbReference type="RefSeq" id="XP_068076927.1">
    <property type="nucleotide sequence ID" value="XM_068220826.1"/>
</dbReference>
<dbReference type="OMA" id="IQNVDLW"/>
<evidence type="ECO:0000256" key="4">
    <source>
        <dbReference type="RuleBase" id="RU362114"/>
    </source>
</evidence>
<reference evidence="7 8" key="1">
    <citation type="journal article" date="2013" name="Nature">
        <title>The zebrafish reference genome sequence and its relationship to the human genome.</title>
        <authorList>
            <consortium name="Genome Reference Consortium Zebrafish"/>
            <person name="Howe K."/>
            <person name="Clark M.D."/>
            <person name="Torroja C.F."/>
            <person name="Torrance J."/>
            <person name="Berthelot C."/>
            <person name="Muffato M."/>
            <person name="Collins J.E."/>
            <person name="Humphray S."/>
            <person name="McLaren K."/>
            <person name="Matthews L."/>
            <person name="McLaren S."/>
            <person name="Sealy I."/>
            <person name="Caccamo M."/>
            <person name="Churcher C."/>
            <person name="Scott C."/>
            <person name="Barrett J.C."/>
            <person name="Koch R."/>
            <person name="Rauch G.J."/>
            <person name="White S."/>
            <person name="Chow W."/>
            <person name="Kilian B."/>
            <person name="Quintais L.T."/>
            <person name="Guerra-Assuncao J.A."/>
            <person name="Zhou Y."/>
            <person name="Gu Y."/>
            <person name="Yen J."/>
            <person name="Vogel J.H."/>
            <person name="Eyre T."/>
            <person name="Redmond S."/>
            <person name="Banerjee R."/>
            <person name="Chi J."/>
            <person name="Fu B."/>
            <person name="Langley E."/>
            <person name="Maguire S.F."/>
            <person name="Laird G.K."/>
            <person name="Lloyd D."/>
            <person name="Kenyon E."/>
            <person name="Donaldson S."/>
            <person name="Sehra H."/>
            <person name="Almeida-King J."/>
            <person name="Loveland J."/>
            <person name="Trevanion S."/>
            <person name="Jones M."/>
            <person name="Quail M."/>
            <person name="Willey D."/>
            <person name="Hunt A."/>
            <person name="Burton J."/>
            <person name="Sims S."/>
            <person name="McLay K."/>
            <person name="Plumb B."/>
            <person name="Davis J."/>
            <person name="Clee C."/>
            <person name="Oliver K."/>
            <person name="Clark R."/>
            <person name="Riddle C."/>
            <person name="Elliot D."/>
            <person name="Eliott D."/>
            <person name="Threadgold G."/>
            <person name="Harden G."/>
            <person name="Ware D."/>
            <person name="Begum S."/>
            <person name="Mortimore B."/>
            <person name="Mortimer B."/>
            <person name="Kerry G."/>
            <person name="Heath P."/>
            <person name="Phillimore B."/>
            <person name="Tracey A."/>
            <person name="Corby N."/>
            <person name="Dunn M."/>
            <person name="Johnson C."/>
            <person name="Wood J."/>
            <person name="Clark S."/>
            <person name="Pelan S."/>
            <person name="Griffiths G."/>
            <person name="Smith M."/>
            <person name="Glithero R."/>
            <person name="Howden P."/>
            <person name="Barker N."/>
            <person name="Lloyd C."/>
            <person name="Stevens C."/>
            <person name="Harley J."/>
            <person name="Holt K."/>
            <person name="Panagiotidis G."/>
            <person name="Lovell J."/>
            <person name="Beasley H."/>
            <person name="Henderson C."/>
            <person name="Gordon D."/>
            <person name="Auger K."/>
            <person name="Wright D."/>
            <person name="Collins J."/>
            <person name="Raisen C."/>
            <person name="Dyer L."/>
            <person name="Leung K."/>
            <person name="Robertson L."/>
            <person name="Ambridge K."/>
            <person name="Leongamornlert D."/>
            <person name="McGuire S."/>
            <person name="Gilderthorp R."/>
            <person name="Griffiths C."/>
            <person name="Manthravadi D."/>
            <person name="Nichol S."/>
            <person name="Barker G."/>
            <person name="Whitehead S."/>
            <person name="Kay M."/>
            <person name="Brown J."/>
            <person name="Murnane C."/>
            <person name="Gray E."/>
            <person name="Humphries M."/>
            <person name="Sycamore N."/>
            <person name="Barker D."/>
            <person name="Saunders D."/>
            <person name="Wallis J."/>
            <person name="Babbage A."/>
            <person name="Hammond S."/>
            <person name="Mashreghi-Mohammadi M."/>
            <person name="Barr L."/>
            <person name="Martin S."/>
            <person name="Wray P."/>
            <person name="Ellington A."/>
            <person name="Matthews N."/>
            <person name="Ellwood M."/>
            <person name="Woodmansey R."/>
            <person name="Clark G."/>
            <person name="Cooper J."/>
            <person name="Cooper J."/>
            <person name="Tromans A."/>
            <person name="Grafham D."/>
            <person name="Skuce C."/>
            <person name="Pandian R."/>
            <person name="Andrews R."/>
            <person name="Harrison E."/>
            <person name="Kimberley A."/>
            <person name="Garnett J."/>
            <person name="Fosker N."/>
            <person name="Hall R."/>
            <person name="Garner P."/>
            <person name="Kelly D."/>
            <person name="Bird C."/>
            <person name="Palmer S."/>
            <person name="Gehring I."/>
            <person name="Berger A."/>
            <person name="Dooley C.M."/>
            <person name="Ersan-Urun Z."/>
            <person name="Eser C."/>
            <person name="Geiger H."/>
            <person name="Geisler M."/>
            <person name="Karotki L."/>
            <person name="Kirn A."/>
            <person name="Konantz J."/>
            <person name="Konantz M."/>
            <person name="Oberlander M."/>
            <person name="Rudolph-Geiger S."/>
            <person name="Teucke M."/>
            <person name="Lanz C."/>
            <person name="Raddatz G."/>
            <person name="Osoegawa K."/>
            <person name="Zhu B."/>
            <person name="Rapp A."/>
            <person name="Widaa S."/>
            <person name="Langford C."/>
            <person name="Yang F."/>
            <person name="Schuster S.C."/>
            <person name="Carter N.P."/>
            <person name="Harrow J."/>
            <person name="Ning Z."/>
            <person name="Herrero J."/>
            <person name="Searle S.M."/>
            <person name="Enright A."/>
            <person name="Geisler R."/>
            <person name="Plasterk R.H."/>
            <person name="Lee C."/>
            <person name="Westerfield M."/>
            <person name="de Jong P.J."/>
            <person name="Zon L.I."/>
            <person name="Postlethwait J.H."/>
            <person name="Nusslein-Volhard C."/>
            <person name="Hubbard T.J."/>
            <person name="Roest Crollius H."/>
            <person name="Rogers J."/>
            <person name="Stemple D.L."/>
        </authorList>
    </citation>
    <scope>NUCLEOTIDE SEQUENCE [LARGE SCALE GENOMIC DNA]</scope>
    <source>
        <strain evidence="7 8">Tuebingen</strain>
    </source>
</reference>
<evidence type="ECO:0000256" key="2">
    <source>
        <dbReference type="ARBA" id="ARBA00023242"/>
    </source>
</evidence>
<dbReference type="Pfam" id="PF02825">
    <property type="entry name" value="WWE"/>
    <property type="match status" value="1"/>
</dbReference>
<keyword evidence="8" id="KW-1185">Reference proteome</keyword>
<dbReference type="Gene3D" id="3.90.228.10">
    <property type="match status" value="1"/>
</dbReference>
<dbReference type="PROSITE" id="PS50918">
    <property type="entry name" value="WWE"/>
    <property type="match status" value="1"/>
</dbReference>
<dbReference type="PANTHER" id="PTHR45740:SF4">
    <property type="entry name" value="PROTEIN MONO-ADP-RIBOSYLTRANSFERASE PARP11"/>
    <property type="match status" value="1"/>
</dbReference>
<feature type="domain" description="PARP catalytic" evidence="6">
    <location>
        <begin position="113"/>
        <end position="312"/>
    </location>
</feature>
<dbReference type="CTD" id="57097"/>
<evidence type="ECO:0000256" key="3">
    <source>
        <dbReference type="ARBA" id="ARBA00024347"/>
    </source>
</evidence>
<dbReference type="InterPro" id="IPR004170">
    <property type="entry name" value="WWE_dom"/>
</dbReference>
<name>A0A0G2KEG5_DANRE</name>
<dbReference type="InterPro" id="IPR051712">
    <property type="entry name" value="ARTD-AVP"/>
</dbReference>
<dbReference type="EMBL" id="CABZ01044582">
    <property type="status" value="NOT_ANNOTATED_CDS"/>
    <property type="molecule type" value="Genomic_DNA"/>
</dbReference>
<sequence>MLSGFADLSLEDEVEDMDTSDTPWFWFYKAKCGIWHRVEDDPKNFMSSDDLDRYYLRNPTGVVNVTAAGAQFEVNFAESMQVNLKTGKSRRIKRSFQTGSHIRCKCDDISPSIPAHWESVDPKKPFQLISLRKDSSEYQKMERYAREDGLLQDPIISISRIQNVDLWELFCRRKIHMMRTKGQSHIEEQNLFHGTKAKNLPSICTYNFNCRLSDKRRVGHVLGKGTYFAKHAALASGYSDKTPQGTKLLLIARVIVGKYKAGRYDYCTPDDDQGENVHIHDSCVDNVHFPRIFVIFDSNQIYPEYVLEYRGR</sequence>
<evidence type="ECO:0000313" key="7">
    <source>
        <dbReference type="Ensembl" id="ENSDARP00000130686"/>
    </source>
</evidence>
<evidence type="ECO:0000313" key="10">
    <source>
        <dbReference type="RefSeq" id="XP_068076927.1"/>
    </source>
</evidence>
<proteinExistence type="inferred from homology"/>
<dbReference type="Proteomes" id="UP000000437">
    <property type="component" value="Chromosome 4"/>
</dbReference>
<comment type="similarity">
    <text evidence="3">Belongs to the ARTD/PARP family.</text>
</comment>
<evidence type="ECO:0000313" key="8">
    <source>
        <dbReference type="Proteomes" id="UP000000437"/>
    </source>
</evidence>
<dbReference type="Bgee" id="ENSDARG00000098716">
    <property type="expression patterns" value="Expressed in swim bladder and 12 other cell types or tissues"/>
</dbReference>
<dbReference type="GO" id="GO:0005634">
    <property type="term" value="C:nucleus"/>
    <property type="evidence" value="ECO:0007669"/>
    <property type="project" value="UniProtKB-SubCell"/>
</dbReference>
<dbReference type="PROSITE" id="PS51059">
    <property type="entry name" value="PARP_CATALYTIC"/>
    <property type="match status" value="1"/>
</dbReference>
<dbReference type="GeneTree" id="ENSGT00940000156857"/>
<dbReference type="AGR" id="ZFIN:ZDB-GENE-170630-1"/>
<comment type="subcellular location">
    <subcellularLocation>
        <location evidence="1">Nucleus</location>
    </subcellularLocation>
</comment>
<dbReference type="Ensembl" id="ENSDART00000170996.2">
    <property type="protein sequence ID" value="ENSDARP00000130686.1"/>
    <property type="gene ID" value="ENSDARG00000098716.2"/>
</dbReference>
<evidence type="ECO:0000313" key="9">
    <source>
        <dbReference type="RefSeq" id="XP_009299254.1"/>
    </source>
</evidence>
<dbReference type="KEGG" id="dre:103910991"/>
<keyword evidence="4" id="KW-0808">Transferase</keyword>
<evidence type="ECO:0000256" key="1">
    <source>
        <dbReference type="ARBA" id="ARBA00004123"/>
    </source>
</evidence>
<dbReference type="EC" id="2.4.2.-" evidence="4"/>
<dbReference type="SMR" id="A0A0G2KEG5"/>
<feature type="domain" description="WWE" evidence="5">
    <location>
        <begin position="12"/>
        <end position="94"/>
    </location>
</feature>
<dbReference type="ZFIN" id="ZDB-GENE-170630-1">
    <property type="gene designation" value="parp11"/>
</dbReference>
<dbReference type="Pfam" id="PF00644">
    <property type="entry name" value="PARP"/>
    <property type="match status" value="1"/>
</dbReference>
<dbReference type="GeneID" id="103910991"/>
<dbReference type="InterPro" id="IPR012317">
    <property type="entry name" value="Poly(ADP-ribose)pol_cat_dom"/>
</dbReference>
<dbReference type="AlphaFoldDB" id="A0A0G2KEG5"/>
<keyword evidence="2" id="KW-0539">Nucleus</keyword>
<dbReference type="SUPFAM" id="SSF117839">
    <property type="entry name" value="WWE domain"/>
    <property type="match status" value="1"/>
</dbReference>
<gene>
    <name evidence="7 11" type="primary">parp11</name>
    <name evidence="9 10" type="synonym">LOC103910991</name>
</gene>
<evidence type="ECO:0000259" key="6">
    <source>
        <dbReference type="PROSITE" id="PS51059"/>
    </source>
</evidence>
<dbReference type="RefSeq" id="XP_009299254.1">
    <property type="nucleotide sequence ID" value="XM_009300979.3"/>
</dbReference>
<dbReference type="STRING" id="7955.ENSDARP00000130686"/>
<dbReference type="GO" id="GO:0003950">
    <property type="term" value="F:NAD+ poly-ADP-ribosyltransferase activity"/>
    <property type="evidence" value="ECO:0007669"/>
    <property type="project" value="UniProtKB-UniRule"/>
</dbReference>
<dbReference type="EMBL" id="CABZ01044581">
    <property type="status" value="NOT_ANNOTATED_CDS"/>
    <property type="molecule type" value="Genomic_DNA"/>
</dbReference>
<dbReference type="SUPFAM" id="SSF56399">
    <property type="entry name" value="ADP-ribosylation"/>
    <property type="match status" value="1"/>
</dbReference>
<keyword evidence="4" id="KW-0328">Glycosyltransferase</keyword>
<dbReference type="OrthoDB" id="6133115at2759"/>
<evidence type="ECO:0000259" key="5">
    <source>
        <dbReference type="PROSITE" id="PS50918"/>
    </source>
</evidence>
<evidence type="ECO:0000313" key="11">
    <source>
        <dbReference type="ZFIN" id="ZDB-GENE-170630-1"/>
    </source>
</evidence>
<reference evidence="9" key="3">
    <citation type="submission" date="2023-09" db="UniProtKB">
        <authorList>
            <consortium name="RefSeq"/>
        </authorList>
    </citation>
    <scope>IDENTIFICATION</scope>
    <source>
        <strain evidence="9 10">Tuebingen</strain>
    </source>
</reference>
<dbReference type="RefSeq" id="XP_073804986.1">
    <property type="nucleotide sequence ID" value="XM_073948885.1"/>
</dbReference>
<accession>A0A8M3AZ38</accession>
<dbReference type="PANTHER" id="PTHR45740">
    <property type="entry name" value="POLY [ADP-RIBOSE] POLYMERASE"/>
    <property type="match status" value="1"/>
</dbReference>